<dbReference type="Proteomes" id="UP001215598">
    <property type="component" value="Unassembled WGS sequence"/>
</dbReference>
<feature type="region of interest" description="Disordered" evidence="1">
    <location>
        <begin position="136"/>
        <end position="165"/>
    </location>
</feature>
<comment type="caution">
    <text evidence="2">The sequence shown here is derived from an EMBL/GenBank/DDBJ whole genome shotgun (WGS) entry which is preliminary data.</text>
</comment>
<name>A0AAD7HZK1_9AGAR</name>
<dbReference type="AlphaFoldDB" id="A0AAD7HZK1"/>
<feature type="region of interest" description="Disordered" evidence="1">
    <location>
        <begin position="93"/>
        <end position="113"/>
    </location>
</feature>
<evidence type="ECO:0000256" key="1">
    <source>
        <dbReference type="SAM" id="MobiDB-lite"/>
    </source>
</evidence>
<accession>A0AAD7HZK1</accession>
<organism evidence="2 3">
    <name type="scientific">Mycena metata</name>
    <dbReference type="NCBI Taxonomy" id="1033252"/>
    <lineage>
        <taxon>Eukaryota</taxon>
        <taxon>Fungi</taxon>
        <taxon>Dikarya</taxon>
        <taxon>Basidiomycota</taxon>
        <taxon>Agaricomycotina</taxon>
        <taxon>Agaricomycetes</taxon>
        <taxon>Agaricomycetidae</taxon>
        <taxon>Agaricales</taxon>
        <taxon>Marasmiineae</taxon>
        <taxon>Mycenaceae</taxon>
        <taxon>Mycena</taxon>
    </lineage>
</organism>
<gene>
    <name evidence="2" type="ORF">B0H16DRAFT_1469545</name>
</gene>
<sequence>MFVFARGPDRRRVQDRRGHTAIALSGAGGSLLSGWASETQRGVGDETHGCLPEYELDRAWGVGGGCRTPSQEGVKHGGRQGGRSCERVKSVLAEGGRDRAPGGRGRPTKAPGCERVKVVDAGWRCGDGGGEWGGVGAVPCEGRTSSRQGVGNGATDEFEHAGIDD</sequence>
<dbReference type="EMBL" id="JARKIB010000158">
    <property type="protein sequence ID" value="KAJ7730574.1"/>
    <property type="molecule type" value="Genomic_DNA"/>
</dbReference>
<proteinExistence type="predicted"/>
<keyword evidence="3" id="KW-1185">Reference proteome</keyword>
<reference evidence="2" key="1">
    <citation type="submission" date="2023-03" db="EMBL/GenBank/DDBJ databases">
        <title>Massive genome expansion in bonnet fungi (Mycena s.s.) driven by repeated elements and novel gene families across ecological guilds.</title>
        <authorList>
            <consortium name="Lawrence Berkeley National Laboratory"/>
            <person name="Harder C.B."/>
            <person name="Miyauchi S."/>
            <person name="Viragh M."/>
            <person name="Kuo A."/>
            <person name="Thoen E."/>
            <person name="Andreopoulos B."/>
            <person name="Lu D."/>
            <person name="Skrede I."/>
            <person name="Drula E."/>
            <person name="Henrissat B."/>
            <person name="Morin E."/>
            <person name="Kohler A."/>
            <person name="Barry K."/>
            <person name="LaButti K."/>
            <person name="Morin E."/>
            <person name="Salamov A."/>
            <person name="Lipzen A."/>
            <person name="Mereny Z."/>
            <person name="Hegedus B."/>
            <person name="Baldrian P."/>
            <person name="Stursova M."/>
            <person name="Weitz H."/>
            <person name="Taylor A."/>
            <person name="Grigoriev I.V."/>
            <person name="Nagy L.G."/>
            <person name="Martin F."/>
            <person name="Kauserud H."/>
        </authorList>
    </citation>
    <scope>NUCLEOTIDE SEQUENCE</scope>
    <source>
        <strain evidence="2">CBHHK182m</strain>
    </source>
</reference>
<evidence type="ECO:0000313" key="2">
    <source>
        <dbReference type="EMBL" id="KAJ7730574.1"/>
    </source>
</evidence>
<evidence type="ECO:0000313" key="3">
    <source>
        <dbReference type="Proteomes" id="UP001215598"/>
    </source>
</evidence>
<protein>
    <submittedName>
        <fullName evidence="2">Uncharacterized protein</fullName>
    </submittedName>
</protein>